<evidence type="ECO:0000313" key="1">
    <source>
        <dbReference type="EMBL" id="KAG4410699.1"/>
    </source>
</evidence>
<evidence type="ECO:0000313" key="2">
    <source>
        <dbReference type="Proteomes" id="UP000664132"/>
    </source>
</evidence>
<dbReference type="Gene3D" id="3.90.550.10">
    <property type="entry name" value="Spore Coat Polysaccharide Biosynthesis Protein SpsA, Chain A"/>
    <property type="match status" value="1"/>
</dbReference>
<dbReference type="PANTHER" id="PTHR11183">
    <property type="entry name" value="GLYCOGENIN SUBFAMILY MEMBER"/>
    <property type="match status" value="1"/>
</dbReference>
<dbReference type="AlphaFoldDB" id="A0A8H7W4K6"/>
<organism evidence="1 2">
    <name type="scientific">Cadophora malorum</name>
    <dbReference type="NCBI Taxonomy" id="108018"/>
    <lineage>
        <taxon>Eukaryota</taxon>
        <taxon>Fungi</taxon>
        <taxon>Dikarya</taxon>
        <taxon>Ascomycota</taxon>
        <taxon>Pezizomycotina</taxon>
        <taxon>Leotiomycetes</taxon>
        <taxon>Helotiales</taxon>
        <taxon>Ploettnerulaceae</taxon>
        <taxon>Cadophora</taxon>
    </lineage>
</organism>
<dbReference type="SUPFAM" id="SSF53448">
    <property type="entry name" value="Nucleotide-diphospho-sugar transferases"/>
    <property type="match status" value="1"/>
</dbReference>
<accession>A0A8H7W4K6</accession>
<evidence type="ECO:0008006" key="3">
    <source>
        <dbReference type="Google" id="ProtNLM"/>
    </source>
</evidence>
<gene>
    <name evidence="1" type="ORF">IFR04_016163</name>
</gene>
<sequence length="301" mass="34847">MKRRISQPPLLDLPDFLQDSPFLPNFDPRADDDYKKHHQPRPTTRQILTSKPARTIYAILLSLIALLYLRNSFRTHHIWARLTGPSCYYTDPVTIPSEHSGVDIDWSKFAYTQYATNVEYLCNAVMIFETLHRMGSKADRLLLYPNKYSLDVSLGTVESRLLVKARDEFNVTLKAIRVQHENMAAYSGPNWADSYTKLLAFQQTQYSRLLVLDSDATILQSLDSLFLLPSAPAIMPRAWWLPYPFLSSHFMLIEPSDREFWRVSKAMEGARVGYYDMEIMNKLYGRNCRVLPHEKFALLTG</sequence>
<dbReference type="OrthoDB" id="2014201at2759"/>
<dbReference type="InterPro" id="IPR050587">
    <property type="entry name" value="GNT1/Glycosyltrans_8"/>
</dbReference>
<keyword evidence="2" id="KW-1185">Reference proteome</keyword>
<dbReference type="Proteomes" id="UP000664132">
    <property type="component" value="Unassembled WGS sequence"/>
</dbReference>
<name>A0A8H7W4K6_9HELO</name>
<proteinExistence type="predicted"/>
<feature type="non-terminal residue" evidence="1">
    <location>
        <position position="1"/>
    </location>
</feature>
<comment type="caution">
    <text evidence="1">The sequence shown here is derived from an EMBL/GenBank/DDBJ whole genome shotgun (WGS) entry which is preliminary data.</text>
</comment>
<dbReference type="EMBL" id="JAFJYH010000612">
    <property type="protein sequence ID" value="KAG4410699.1"/>
    <property type="molecule type" value="Genomic_DNA"/>
</dbReference>
<reference evidence="1" key="1">
    <citation type="submission" date="2021-02" db="EMBL/GenBank/DDBJ databases">
        <title>Genome sequence Cadophora malorum strain M34.</title>
        <authorList>
            <person name="Stefanovic E."/>
            <person name="Vu D."/>
            <person name="Scully C."/>
            <person name="Dijksterhuis J."/>
            <person name="Roader J."/>
            <person name="Houbraken J."/>
        </authorList>
    </citation>
    <scope>NUCLEOTIDE SEQUENCE</scope>
    <source>
        <strain evidence="1">M34</strain>
    </source>
</reference>
<protein>
    <recommendedName>
        <fullName evidence="3">Nucleotide-diphospho-sugar transferase</fullName>
    </recommendedName>
</protein>
<dbReference type="InterPro" id="IPR029044">
    <property type="entry name" value="Nucleotide-diphossugar_trans"/>
</dbReference>